<sequence>MAAIAAPQVWAQPVAPARAAAASAPVFAIKGFKVSGENPLGEAETASILAPYVRPDARLETLQQATATLEKALRDKGFGLHRVALPPQEVGDTVRLDVVKFSMGRIAIEGRSLYDEENIRRTVPELREGQTPNFKTLAVQTAIANENPNKAIVVGLRESDQPDKIDATITVKEQRPWNIGFGVTNGGSDSTGHDRFTVTASHTNLFNLDHQFAAAYTTSLERGEDVKQFGLSYRVPLYAWGGVVGATYTRSDVVGDFGTFTSTGAGHTFGVNYTHYLAPQGGRRSYLTAVLDDKLFNGTTISGQPAGEDRRSRPITLGYTARTTGDTFTWGYNADLAFNTGWGEHNDLQSYKQENTLIDTVHWKALRGGIYYSAGFAGNWIWNARGTFQYSPDVLISGEQFGLGGIGSVRGTSIDRPVSADSGIAATLEVTTPELLGGLRLAGFVDGGWLSNNEPNGAGKPSSDRLTSAGMGLRYSRESFGFSLDYARIVTGSRVPLASNSAAPQRGDDRVYVTLFARF</sequence>
<dbReference type="Gene3D" id="3.10.20.310">
    <property type="entry name" value="membrane protein fhac"/>
    <property type="match status" value="1"/>
</dbReference>
<protein>
    <recommendedName>
        <fullName evidence="8">ShlB/FhaC/HecB family hemolysin secretion/activation protein</fullName>
    </recommendedName>
</protein>
<dbReference type="PANTHER" id="PTHR34597:SF6">
    <property type="entry name" value="BLR6126 PROTEIN"/>
    <property type="match status" value="1"/>
</dbReference>
<keyword evidence="2" id="KW-0812">Transmembrane</keyword>
<dbReference type="GO" id="GO:0008320">
    <property type="term" value="F:protein transmembrane transporter activity"/>
    <property type="evidence" value="ECO:0007669"/>
    <property type="project" value="TreeGrafter"/>
</dbReference>
<name>A0A127JQE0_9BURK</name>
<evidence type="ECO:0008006" key="8">
    <source>
        <dbReference type="Google" id="ProtNLM"/>
    </source>
</evidence>
<organism evidence="6 7">
    <name type="scientific">Ramlibacter tataouinensis</name>
    <dbReference type="NCBI Taxonomy" id="94132"/>
    <lineage>
        <taxon>Bacteria</taxon>
        <taxon>Pseudomonadati</taxon>
        <taxon>Pseudomonadota</taxon>
        <taxon>Betaproteobacteria</taxon>
        <taxon>Burkholderiales</taxon>
        <taxon>Comamonadaceae</taxon>
        <taxon>Ramlibacter</taxon>
    </lineage>
</organism>
<dbReference type="Pfam" id="PF08479">
    <property type="entry name" value="POTRA_2"/>
    <property type="match status" value="1"/>
</dbReference>
<dbReference type="InterPro" id="IPR051544">
    <property type="entry name" value="TPS_OM_transporter"/>
</dbReference>
<evidence type="ECO:0000259" key="4">
    <source>
        <dbReference type="Pfam" id="PF03865"/>
    </source>
</evidence>
<proteinExistence type="predicted"/>
<dbReference type="InterPro" id="IPR005565">
    <property type="entry name" value="Hemolysn_activator_HlyB_C"/>
</dbReference>
<dbReference type="GO" id="GO:0098046">
    <property type="term" value="C:type V protein secretion system complex"/>
    <property type="evidence" value="ECO:0007669"/>
    <property type="project" value="TreeGrafter"/>
</dbReference>
<feature type="domain" description="Haemolysin activator HlyB C-terminal" evidence="4">
    <location>
        <begin position="168"/>
        <end position="474"/>
    </location>
</feature>
<dbReference type="Gene3D" id="2.40.160.50">
    <property type="entry name" value="membrane protein fhac: a member of the omp85/tpsb transporter family"/>
    <property type="match status" value="1"/>
</dbReference>
<evidence type="ECO:0000256" key="2">
    <source>
        <dbReference type="ARBA" id="ARBA00022692"/>
    </source>
</evidence>
<keyword evidence="1" id="KW-0472">Membrane</keyword>
<dbReference type="InterPro" id="IPR013686">
    <property type="entry name" value="Polypept-transport_assoc_ShlB"/>
</dbReference>
<dbReference type="Pfam" id="PF03865">
    <property type="entry name" value="ShlB"/>
    <property type="match status" value="1"/>
</dbReference>
<dbReference type="Proteomes" id="UP000070433">
    <property type="component" value="Chromosome"/>
</dbReference>
<dbReference type="EMBL" id="CP010951">
    <property type="protein sequence ID" value="AMO22248.1"/>
    <property type="molecule type" value="Genomic_DNA"/>
</dbReference>
<evidence type="ECO:0000313" key="6">
    <source>
        <dbReference type="EMBL" id="AMO22248.1"/>
    </source>
</evidence>
<dbReference type="GO" id="GO:0046819">
    <property type="term" value="P:protein secretion by the type V secretion system"/>
    <property type="evidence" value="ECO:0007669"/>
    <property type="project" value="TreeGrafter"/>
</dbReference>
<gene>
    <name evidence="6" type="ORF">UC35_04260</name>
</gene>
<keyword evidence="1" id="KW-1134">Transmembrane beta strand</keyword>
<evidence type="ECO:0000259" key="5">
    <source>
        <dbReference type="Pfam" id="PF08479"/>
    </source>
</evidence>
<feature type="domain" description="Polypeptide-transport-associated ShlB-type" evidence="5">
    <location>
        <begin position="27"/>
        <end position="99"/>
    </location>
</feature>
<keyword evidence="3" id="KW-0998">Cell outer membrane</keyword>
<evidence type="ECO:0000256" key="1">
    <source>
        <dbReference type="ARBA" id="ARBA00022452"/>
    </source>
</evidence>
<dbReference type="PANTHER" id="PTHR34597">
    <property type="entry name" value="SLR1661 PROTEIN"/>
    <property type="match status" value="1"/>
</dbReference>
<keyword evidence="7" id="KW-1185">Reference proteome</keyword>
<accession>A0A127JQE0</accession>
<evidence type="ECO:0000256" key="3">
    <source>
        <dbReference type="ARBA" id="ARBA00023237"/>
    </source>
</evidence>
<dbReference type="AlphaFoldDB" id="A0A127JQE0"/>
<evidence type="ECO:0000313" key="7">
    <source>
        <dbReference type="Proteomes" id="UP000070433"/>
    </source>
</evidence>
<reference evidence="6 7" key="1">
    <citation type="journal article" date="2014" name="Int. J. Syst. Evol. Microbiol.">
        <title>Ramlibacter solisilvae sp. nov., isolated from forest soil, and emended description of the genus Ramlibacter.</title>
        <authorList>
            <person name="Lee H.J."/>
            <person name="Lee S.H."/>
            <person name="Lee S.S."/>
            <person name="Lee J.S."/>
            <person name="Kim Y."/>
            <person name="Kim S.C."/>
            <person name="Jeon C.O."/>
        </authorList>
    </citation>
    <scope>NUCLEOTIDE SEQUENCE [LARGE SCALE GENOMIC DNA]</scope>
    <source>
        <strain evidence="6 7">5-10</strain>
    </source>
</reference>